<evidence type="ECO:0000256" key="1">
    <source>
        <dbReference type="SAM" id="MobiDB-lite"/>
    </source>
</evidence>
<dbReference type="AlphaFoldDB" id="A0A5A7QYK5"/>
<name>A0A5A7QYK5_STRAF</name>
<evidence type="ECO:0000313" key="3">
    <source>
        <dbReference type="Proteomes" id="UP000325081"/>
    </source>
</evidence>
<proteinExistence type="predicted"/>
<dbReference type="Proteomes" id="UP000325081">
    <property type="component" value="Unassembled WGS sequence"/>
</dbReference>
<accession>A0A5A7QYK5</accession>
<evidence type="ECO:0000313" key="2">
    <source>
        <dbReference type="EMBL" id="GER50148.1"/>
    </source>
</evidence>
<protein>
    <submittedName>
        <fullName evidence="2">NBS-LRR disease resistance protein homologue</fullName>
    </submittedName>
</protein>
<gene>
    <name evidence="2" type="ORF">STAS_27434</name>
</gene>
<dbReference type="EMBL" id="BKCP01009070">
    <property type="protein sequence ID" value="GER50148.1"/>
    <property type="molecule type" value="Genomic_DNA"/>
</dbReference>
<feature type="region of interest" description="Disordered" evidence="1">
    <location>
        <begin position="1"/>
        <end position="81"/>
    </location>
</feature>
<reference evidence="3" key="1">
    <citation type="journal article" date="2019" name="Curr. Biol.">
        <title>Genome Sequence of Striga asiatica Provides Insight into the Evolution of Plant Parasitism.</title>
        <authorList>
            <person name="Yoshida S."/>
            <person name="Kim S."/>
            <person name="Wafula E.K."/>
            <person name="Tanskanen J."/>
            <person name="Kim Y.M."/>
            <person name="Honaas L."/>
            <person name="Yang Z."/>
            <person name="Spallek T."/>
            <person name="Conn C.E."/>
            <person name="Ichihashi Y."/>
            <person name="Cheong K."/>
            <person name="Cui S."/>
            <person name="Der J.P."/>
            <person name="Gundlach H."/>
            <person name="Jiao Y."/>
            <person name="Hori C."/>
            <person name="Ishida J.K."/>
            <person name="Kasahara H."/>
            <person name="Kiba T."/>
            <person name="Kim M.S."/>
            <person name="Koo N."/>
            <person name="Laohavisit A."/>
            <person name="Lee Y.H."/>
            <person name="Lumba S."/>
            <person name="McCourt P."/>
            <person name="Mortimer J.C."/>
            <person name="Mutuku J.M."/>
            <person name="Nomura T."/>
            <person name="Sasaki-Sekimoto Y."/>
            <person name="Seto Y."/>
            <person name="Wang Y."/>
            <person name="Wakatake T."/>
            <person name="Sakakibara H."/>
            <person name="Demura T."/>
            <person name="Yamaguchi S."/>
            <person name="Yoneyama K."/>
            <person name="Manabe R.I."/>
            <person name="Nelson D.C."/>
            <person name="Schulman A.H."/>
            <person name="Timko M.P."/>
            <person name="dePamphilis C.W."/>
            <person name="Choi D."/>
            <person name="Shirasu K."/>
        </authorList>
    </citation>
    <scope>NUCLEOTIDE SEQUENCE [LARGE SCALE GENOMIC DNA]</scope>
    <source>
        <strain evidence="3">cv. UVA1</strain>
    </source>
</reference>
<comment type="caution">
    <text evidence="2">The sequence shown here is derived from an EMBL/GenBank/DDBJ whole genome shotgun (WGS) entry which is preliminary data.</text>
</comment>
<organism evidence="2 3">
    <name type="scientific">Striga asiatica</name>
    <name type="common">Asiatic witchweed</name>
    <name type="synonym">Buchnera asiatica</name>
    <dbReference type="NCBI Taxonomy" id="4170"/>
    <lineage>
        <taxon>Eukaryota</taxon>
        <taxon>Viridiplantae</taxon>
        <taxon>Streptophyta</taxon>
        <taxon>Embryophyta</taxon>
        <taxon>Tracheophyta</taxon>
        <taxon>Spermatophyta</taxon>
        <taxon>Magnoliopsida</taxon>
        <taxon>eudicotyledons</taxon>
        <taxon>Gunneridae</taxon>
        <taxon>Pentapetalae</taxon>
        <taxon>asterids</taxon>
        <taxon>lamiids</taxon>
        <taxon>Lamiales</taxon>
        <taxon>Orobanchaceae</taxon>
        <taxon>Buchnereae</taxon>
        <taxon>Striga</taxon>
    </lineage>
</organism>
<feature type="compositionally biased region" description="Polar residues" evidence="1">
    <location>
        <begin position="21"/>
        <end position="57"/>
    </location>
</feature>
<keyword evidence="3" id="KW-1185">Reference proteome</keyword>
<sequence>MNAPLHLHQTQSFCRTRKSSDQLLSSASTTKLQSLQSSPTHSGNSSRPSGTRRQTWQCPHRSQWREAPTRKKTSLRPWTQDVATGDSWSTAATLPVSVMTEELDMFLYGGEGGGGMLMAS</sequence>